<gene>
    <name evidence="1" type="ORF">LR48_Vigan226s001700</name>
</gene>
<name>A0A0L9T684_PHAAN</name>
<evidence type="ECO:0000313" key="2">
    <source>
        <dbReference type="Proteomes" id="UP000053144"/>
    </source>
</evidence>
<dbReference type="EMBL" id="KQ258303">
    <property type="protein sequence ID" value="KOM26088.1"/>
    <property type="molecule type" value="Genomic_DNA"/>
</dbReference>
<dbReference type="Proteomes" id="UP000053144">
    <property type="component" value="Unassembled WGS sequence"/>
</dbReference>
<sequence>MSPMVSVAPEPVWKCFYASGGREPRPISPRYCLHCTGLPAAPSLNHRRCTTPEPSSLHCPPHSTPTARVVKTVFRCHPTTASPSRLPAAAPSPPRPPRCCLAVVWSRQCCRRSSSSRFAPDPLQIHFISTTDPLQIHSRSTLDPLHNVTTAASPLLPCRRVVKTVLSSNYRHRRVVFLGSYCIAALSLMDEDDDGRRWSTVVFWVVRCEKDGGVWRRVVFGSVRKTAAS</sequence>
<reference evidence="2" key="1">
    <citation type="journal article" date="2015" name="Proc. Natl. Acad. Sci. U.S.A.">
        <title>Genome sequencing of adzuki bean (Vigna angularis) provides insight into high starch and low fat accumulation and domestication.</title>
        <authorList>
            <person name="Yang K."/>
            <person name="Tian Z."/>
            <person name="Chen C."/>
            <person name="Luo L."/>
            <person name="Zhao B."/>
            <person name="Wang Z."/>
            <person name="Yu L."/>
            <person name="Li Y."/>
            <person name="Sun Y."/>
            <person name="Li W."/>
            <person name="Chen Y."/>
            <person name="Li Y."/>
            <person name="Zhang Y."/>
            <person name="Ai D."/>
            <person name="Zhao J."/>
            <person name="Shang C."/>
            <person name="Ma Y."/>
            <person name="Wu B."/>
            <person name="Wang M."/>
            <person name="Gao L."/>
            <person name="Sun D."/>
            <person name="Zhang P."/>
            <person name="Guo F."/>
            <person name="Wang W."/>
            <person name="Li Y."/>
            <person name="Wang J."/>
            <person name="Varshney R.K."/>
            <person name="Wang J."/>
            <person name="Ling H.Q."/>
            <person name="Wan P."/>
        </authorList>
    </citation>
    <scope>NUCLEOTIDE SEQUENCE</scope>
    <source>
        <strain evidence="2">cv. Jingnong 6</strain>
    </source>
</reference>
<proteinExistence type="predicted"/>
<evidence type="ECO:0000313" key="1">
    <source>
        <dbReference type="EMBL" id="KOM26088.1"/>
    </source>
</evidence>
<dbReference type="AlphaFoldDB" id="A0A0L9T684"/>
<accession>A0A0L9T684</accession>
<dbReference type="Gramene" id="KOM26088">
    <property type="protein sequence ID" value="KOM26088"/>
    <property type="gene ID" value="LR48_Vigan226s001700"/>
</dbReference>
<organism evidence="1 2">
    <name type="scientific">Phaseolus angularis</name>
    <name type="common">Azuki bean</name>
    <name type="synonym">Vigna angularis</name>
    <dbReference type="NCBI Taxonomy" id="3914"/>
    <lineage>
        <taxon>Eukaryota</taxon>
        <taxon>Viridiplantae</taxon>
        <taxon>Streptophyta</taxon>
        <taxon>Embryophyta</taxon>
        <taxon>Tracheophyta</taxon>
        <taxon>Spermatophyta</taxon>
        <taxon>Magnoliopsida</taxon>
        <taxon>eudicotyledons</taxon>
        <taxon>Gunneridae</taxon>
        <taxon>Pentapetalae</taxon>
        <taxon>rosids</taxon>
        <taxon>fabids</taxon>
        <taxon>Fabales</taxon>
        <taxon>Fabaceae</taxon>
        <taxon>Papilionoideae</taxon>
        <taxon>50 kb inversion clade</taxon>
        <taxon>NPAAA clade</taxon>
        <taxon>indigoferoid/millettioid clade</taxon>
        <taxon>Phaseoleae</taxon>
        <taxon>Vigna</taxon>
    </lineage>
</organism>
<protein>
    <submittedName>
        <fullName evidence="1">Uncharacterized protein</fullName>
    </submittedName>
</protein>